<sequence>MACICRSAVARSIVQRSKTLVSESLPSKPVPVSISHSTTRRSVAPCISRISLALGCMESLMPLHSAVASSRLKSILGVGSNSWSCLSQDFAVPR</sequence>
<dbReference type="EMBL" id="CM056810">
    <property type="protein sequence ID" value="KAJ8643081.1"/>
    <property type="molecule type" value="Genomic_DNA"/>
</dbReference>
<protein>
    <submittedName>
        <fullName evidence="1">Uncharacterized protein</fullName>
    </submittedName>
</protein>
<accession>A0ACC2MBQ4</accession>
<reference evidence="1 2" key="1">
    <citation type="journal article" date="2022" name="Hortic Res">
        <title>A haplotype resolved chromosomal level avocado genome allows analysis of novel avocado genes.</title>
        <authorList>
            <person name="Nath O."/>
            <person name="Fletcher S.J."/>
            <person name="Hayward A."/>
            <person name="Shaw L.M."/>
            <person name="Masouleh A.K."/>
            <person name="Furtado A."/>
            <person name="Henry R.J."/>
            <person name="Mitter N."/>
        </authorList>
    </citation>
    <scope>NUCLEOTIDE SEQUENCE [LARGE SCALE GENOMIC DNA]</scope>
    <source>
        <strain evidence="2">cv. Hass</strain>
    </source>
</reference>
<evidence type="ECO:0000313" key="2">
    <source>
        <dbReference type="Proteomes" id="UP001234297"/>
    </source>
</evidence>
<comment type="caution">
    <text evidence="1">The sequence shown here is derived from an EMBL/GenBank/DDBJ whole genome shotgun (WGS) entry which is preliminary data.</text>
</comment>
<organism evidence="1 2">
    <name type="scientific">Persea americana</name>
    <name type="common">Avocado</name>
    <dbReference type="NCBI Taxonomy" id="3435"/>
    <lineage>
        <taxon>Eukaryota</taxon>
        <taxon>Viridiplantae</taxon>
        <taxon>Streptophyta</taxon>
        <taxon>Embryophyta</taxon>
        <taxon>Tracheophyta</taxon>
        <taxon>Spermatophyta</taxon>
        <taxon>Magnoliopsida</taxon>
        <taxon>Magnoliidae</taxon>
        <taxon>Laurales</taxon>
        <taxon>Lauraceae</taxon>
        <taxon>Persea</taxon>
    </lineage>
</organism>
<gene>
    <name evidence="1" type="ORF">MRB53_004829</name>
</gene>
<proteinExistence type="predicted"/>
<dbReference type="Proteomes" id="UP001234297">
    <property type="component" value="Chromosome 2"/>
</dbReference>
<evidence type="ECO:0000313" key="1">
    <source>
        <dbReference type="EMBL" id="KAJ8643081.1"/>
    </source>
</evidence>
<name>A0ACC2MBQ4_PERAE</name>
<keyword evidence="2" id="KW-1185">Reference proteome</keyword>